<evidence type="ECO:0000313" key="6">
    <source>
        <dbReference type="Proteomes" id="UP000178515"/>
    </source>
</evidence>
<dbReference type="InterPro" id="IPR020084">
    <property type="entry name" value="NUDIX_hydrolase_CS"/>
</dbReference>
<dbReference type="EMBL" id="MHIX01000005">
    <property type="protein sequence ID" value="OGY59987.1"/>
    <property type="molecule type" value="Genomic_DNA"/>
</dbReference>
<sequence>MEKVADIISLREGRILLVHKQGFWILPGGKIRPGESFEKTIRRELREEIGGTRVHVGNLYKILQGVTPHSKEPIEVFACLGYVHEPRVYPRNEIDGAMWARIDEELLKEFRLSEITQQIIDSLRRDRFLYGGSDNSPRGLSGGETSC</sequence>
<protein>
    <recommendedName>
        <fullName evidence="4">Nudix hydrolase domain-containing protein</fullName>
    </recommendedName>
</protein>
<dbReference type="STRING" id="1797689.A3F24_01510"/>
<keyword evidence="2 3" id="KW-0378">Hydrolase</keyword>
<dbReference type="InterPro" id="IPR020476">
    <property type="entry name" value="Nudix_hydrolase"/>
</dbReference>
<dbReference type="Proteomes" id="UP000178515">
    <property type="component" value="Unassembled WGS sequence"/>
</dbReference>
<dbReference type="Pfam" id="PF00293">
    <property type="entry name" value="NUDIX"/>
    <property type="match status" value="1"/>
</dbReference>
<dbReference type="Gene3D" id="3.90.79.10">
    <property type="entry name" value="Nucleoside Triphosphate Pyrophosphohydrolase"/>
    <property type="match status" value="1"/>
</dbReference>
<evidence type="ECO:0000259" key="4">
    <source>
        <dbReference type="PROSITE" id="PS51462"/>
    </source>
</evidence>
<evidence type="ECO:0000256" key="3">
    <source>
        <dbReference type="RuleBase" id="RU003476"/>
    </source>
</evidence>
<dbReference type="PROSITE" id="PS51462">
    <property type="entry name" value="NUDIX"/>
    <property type="match status" value="1"/>
</dbReference>
<gene>
    <name evidence="5" type="ORF">A3F24_01510</name>
</gene>
<proteinExistence type="inferred from homology"/>
<comment type="cofactor">
    <cofactor evidence="1">
        <name>Mg(2+)</name>
        <dbReference type="ChEBI" id="CHEBI:18420"/>
    </cofactor>
</comment>
<accession>A0A1G1Z8M3</accession>
<reference evidence="5 6" key="1">
    <citation type="journal article" date="2016" name="Nat. Commun.">
        <title>Thousands of microbial genomes shed light on interconnected biogeochemical processes in an aquifer system.</title>
        <authorList>
            <person name="Anantharaman K."/>
            <person name="Brown C.T."/>
            <person name="Hug L.A."/>
            <person name="Sharon I."/>
            <person name="Castelle C.J."/>
            <person name="Probst A.J."/>
            <person name="Thomas B.C."/>
            <person name="Singh A."/>
            <person name="Wilkins M.J."/>
            <person name="Karaoz U."/>
            <person name="Brodie E.L."/>
            <person name="Williams K.H."/>
            <person name="Hubbard S.S."/>
            <person name="Banfield J.F."/>
        </authorList>
    </citation>
    <scope>NUCLEOTIDE SEQUENCE [LARGE SCALE GENOMIC DNA]</scope>
</reference>
<dbReference type="PRINTS" id="PR00502">
    <property type="entry name" value="NUDIXFAMILY"/>
</dbReference>
<dbReference type="PANTHER" id="PTHR43046:SF16">
    <property type="entry name" value="ADP-RIBOSE PYROPHOSPHATASE YJHB-RELATED"/>
    <property type="match status" value="1"/>
</dbReference>
<dbReference type="SUPFAM" id="SSF55811">
    <property type="entry name" value="Nudix"/>
    <property type="match status" value="1"/>
</dbReference>
<comment type="similarity">
    <text evidence="3">Belongs to the Nudix hydrolase family.</text>
</comment>
<dbReference type="PROSITE" id="PS00893">
    <property type="entry name" value="NUDIX_BOX"/>
    <property type="match status" value="1"/>
</dbReference>
<feature type="domain" description="Nudix hydrolase" evidence="4">
    <location>
        <begin position="1"/>
        <end position="125"/>
    </location>
</feature>
<comment type="caution">
    <text evidence="5">The sequence shown here is derived from an EMBL/GenBank/DDBJ whole genome shotgun (WGS) entry which is preliminary data.</text>
</comment>
<evidence type="ECO:0000256" key="1">
    <source>
        <dbReference type="ARBA" id="ARBA00001946"/>
    </source>
</evidence>
<dbReference type="GO" id="GO:0016787">
    <property type="term" value="F:hydrolase activity"/>
    <property type="evidence" value="ECO:0007669"/>
    <property type="project" value="UniProtKB-KW"/>
</dbReference>
<dbReference type="InterPro" id="IPR015797">
    <property type="entry name" value="NUDIX_hydrolase-like_dom_sf"/>
</dbReference>
<evidence type="ECO:0000256" key="2">
    <source>
        <dbReference type="ARBA" id="ARBA00022801"/>
    </source>
</evidence>
<dbReference type="PANTHER" id="PTHR43046">
    <property type="entry name" value="GDP-MANNOSE MANNOSYL HYDROLASE"/>
    <property type="match status" value="1"/>
</dbReference>
<name>A0A1G1Z8M3_9BACT</name>
<dbReference type="AlphaFoldDB" id="A0A1G1Z8M3"/>
<dbReference type="InterPro" id="IPR000086">
    <property type="entry name" value="NUDIX_hydrolase_dom"/>
</dbReference>
<evidence type="ECO:0000313" key="5">
    <source>
        <dbReference type="EMBL" id="OGY59987.1"/>
    </source>
</evidence>
<organism evidence="5 6">
    <name type="scientific">Candidatus Colwellbacteria bacterium RIFCSPHIGHO2_12_FULL_44_17</name>
    <dbReference type="NCBI Taxonomy" id="1797689"/>
    <lineage>
        <taxon>Bacteria</taxon>
        <taxon>Candidatus Colwelliibacteriota</taxon>
    </lineage>
</organism>